<dbReference type="Proteomes" id="UP000034098">
    <property type="component" value="Unassembled WGS sequence"/>
</dbReference>
<comment type="caution">
    <text evidence="1">The sequence shown here is derived from an EMBL/GenBank/DDBJ whole genome shotgun (WGS) entry which is preliminary data.</text>
</comment>
<sequence>MAEADLRADGLYECPDCQRTYDSEKSLAFCCNPAALRSVGARDTYLG</sequence>
<keyword evidence="2" id="KW-1185">Reference proteome</keyword>
<dbReference type="RefSeq" id="WP_157005231.1">
    <property type="nucleotide sequence ID" value="NZ_JYJA01000015.1"/>
</dbReference>
<evidence type="ECO:0000313" key="2">
    <source>
        <dbReference type="Proteomes" id="UP000034098"/>
    </source>
</evidence>
<accession>A0A0M2HFZ5</accession>
<dbReference type="AlphaFoldDB" id="A0A0M2HFZ5"/>
<reference evidence="1 2" key="1">
    <citation type="submission" date="2015-02" db="EMBL/GenBank/DDBJ databases">
        <title>Draft genome sequences of ten Microbacterium spp. with emphasis on heavy metal contaminated environments.</title>
        <authorList>
            <person name="Corretto E."/>
        </authorList>
    </citation>
    <scope>NUCLEOTIDE SEQUENCE [LARGE SCALE GENOMIC DNA]</scope>
    <source>
        <strain evidence="1 2">DSM 8608</strain>
    </source>
</reference>
<organism evidence="1 2">
    <name type="scientific">Microbacterium trichothecenolyticum</name>
    <name type="common">Aureobacterium trichothecenolyticum</name>
    <dbReference type="NCBI Taxonomy" id="69370"/>
    <lineage>
        <taxon>Bacteria</taxon>
        <taxon>Bacillati</taxon>
        <taxon>Actinomycetota</taxon>
        <taxon>Actinomycetes</taxon>
        <taxon>Micrococcales</taxon>
        <taxon>Microbacteriaceae</taxon>
        <taxon>Microbacterium</taxon>
    </lineage>
</organism>
<dbReference type="EMBL" id="JYJA01000015">
    <property type="protein sequence ID" value="KJL45571.1"/>
    <property type="molecule type" value="Genomic_DNA"/>
</dbReference>
<name>A0A0M2HFZ5_MICTR</name>
<dbReference type="PATRIC" id="fig|69370.6.peg.129"/>
<proteinExistence type="predicted"/>
<protein>
    <submittedName>
        <fullName evidence="1">Uncharacterized protein</fullName>
    </submittedName>
</protein>
<evidence type="ECO:0000313" key="1">
    <source>
        <dbReference type="EMBL" id="KJL45571.1"/>
    </source>
</evidence>
<gene>
    <name evidence="1" type="ORF">RS82_00123</name>
</gene>